<evidence type="ECO:0000313" key="11">
    <source>
        <dbReference type="Proteomes" id="UP000190064"/>
    </source>
</evidence>
<evidence type="ECO:0000256" key="3">
    <source>
        <dbReference type="ARBA" id="ARBA00022630"/>
    </source>
</evidence>
<dbReference type="PANTHER" id="PTHR48467:SF1">
    <property type="entry name" value="GLUTAMATE SYNTHASE 1 [NADH], CHLOROPLASTIC-LIKE"/>
    <property type="match status" value="1"/>
</dbReference>
<dbReference type="PRINTS" id="PR00419">
    <property type="entry name" value="ADXRDTASE"/>
</dbReference>
<dbReference type="Gene3D" id="3.40.50.720">
    <property type="entry name" value="NAD(P)-binding Rossmann-like Domain"/>
    <property type="match status" value="1"/>
</dbReference>
<comment type="similarity">
    <text evidence="2">Belongs to the ferredoxin--NADP reductase type 1 family.</text>
</comment>
<dbReference type="InterPro" id="IPR021163">
    <property type="entry name" value="Ferredox_Rdtase_adrenod"/>
</dbReference>
<reference evidence="10" key="1">
    <citation type="submission" date="2017-02" db="EMBL/GenBank/DDBJ databases">
        <title>Draft Genome Sequence of the Salt Water Bacterium Oceanospirillum linum ATCC 11336.</title>
        <authorList>
            <person name="Trachtenberg A.M."/>
            <person name="Carney J.G."/>
            <person name="Linnane J.D."/>
            <person name="Rheaume B.A."/>
            <person name="Pitts N.L."/>
            <person name="Mykles D.L."/>
            <person name="Maclea K.S."/>
        </authorList>
    </citation>
    <scope>NUCLEOTIDE SEQUENCE [LARGE SCALE GENOMIC DNA]</scope>
    <source>
        <strain evidence="10">ATCC 11336</strain>
    </source>
</reference>
<feature type="binding site" evidence="7">
    <location>
        <position position="78"/>
    </location>
    <ligand>
        <name>FAD</name>
        <dbReference type="ChEBI" id="CHEBI:57692"/>
    </ligand>
</feature>
<feature type="binding site" evidence="8">
    <location>
        <begin position="149"/>
        <end position="152"/>
    </location>
    <ligand>
        <name>NADP(+)</name>
        <dbReference type="ChEBI" id="CHEBI:58349"/>
    </ligand>
</feature>
<name>A0A1T1HCF7_OCELI</name>
<dbReference type="SUPFAM" id="SSF51971">
    <property type="entry name" value="Nucleotide-binding domain"/>
    <property type="match status" value="1"/>
</dbReference>
<evidence type="ECO:0000256" key="2">
    <source>
        <dbReference type="ARBA" id="ARBA00008312"/>
    </source>
</evidence>
<evidence type="ECO:0000256" key="4">
    <source>
        <dbReference type="ARBA" id="ARBA00022827"/>
    </source>
</evidence>
<dbReference type="GO" id="GO:0016491">
    <property type="term" value="F:oxidoreductase activity"/>
    <property type="evidence" value="ECO:0007669"/>
    <property type="project" value="UniProtKB-KW"/>
</dbReference>
<dbReference type="PIRSF" id="PIRSF000362">
    <property type="entry name" value="FNR"/>
    <property type="match status" value="1"/>
</dbReference>
<evidence type="ECO:0000259" key="9">
    <source>
        <dbReference type="Pfam" id="PF07992"/>
    </source>
</evidence>
<keyword evidence="4 7" id="KW-0274">FAD</keyword>
<dbReference type="Gene3D" id="3.50.50.60">
    <property type="entry name" value="FAD/NAD(P)-binding domain"/>
    <property type="match status" value="1"/>
</dbReference>
<feature type="domain" description="FAD/NAD(P)-binding" evidence="9">
    <location>
        <begin position="4"/>
        <end position="163"/>
    </location>
</feature>
<accession>A0A1T1HCF7</accession>
<evidence type="ECO:0000256" key="6">
    <source>
        <dbReference type="ARBA" id="ARBA00023002"/>
    </source>
</evidence>
<gene>
    <name evidence="10" type="ORF">BTA35_0205825</name>
</gene>
<feature type="binding site" evidence="7">
    <location>
        <position position="34"/>
    </location>
    <ligand>
        <name>FAD</name>
        <dbReference type="ChEBI" id="CHEBI:57692"/>
    </ligand>
</feature>
<feature type="binding site" evidence="7">
    <location>
        <position position="345"/>
    </location>
    <ligand>
        <name>FAD</name>
        <dbReference type="ChEBI" id="CHEBI:57692"/>
    </ligand>
</feature>
<dbReference type="PANTHER" id="PTHR48467">
    <property type="entry name" value="GLUTAMATE SYNTHASE 1 [NADH], CHLOROPLASTIC-LIKE"/>
    <property type="match status" value="1"/>
</dbReference>
<dbReference type="Proteomes" id="UP000190064">
    <property type="component" value="Unassembled WGS sequence"/>
</dbReference>
<dbReference type="InterPro" id="IPR023753">
    <property type="entry name" value="FAD/NAD-binding_dom"/>
</dbReference>
<keyword evidence="6" id="KW-0560">Oxidoreductase</keyword>
<feature type="binding site" evidence="7">
    <location>
        <position position="42"/>
    </location>
    <ligand>
        <name>FAD</name>
        <dbReference type="ChEBI" id="CHEBI:57692"/>
    </ligand>
</feature>
<feature type="binding site" evidence="8">
    <location>
        <position position="352"/>
    </location>
    <ligand>
        <name>NADP(+)</name>
        <dbReference type="ChEBI" id="CHEBI:58349"/>
    </ligand>
</feature>
<proteinExistence type="inferred from homology"/>
<dbReference type="AlphaFoldDB" id="A0A1T1HCF7"/>
<dbReference type="RefSeq" id="WP_078318888.1">
    <property type="nucleotide sequence ID" value="NZ_FXTS01000002.1"/>
</dbReference>
<dbReference type="Pfam" id="PF07992">
    <property type="entry name" value="Pyr_redox_2"/>
    <property type="match status" value="1"/>
</dbReference>
<evidence type="ECO:0000256" key="5">
    <source>
        <dbReference type="ARBA" id="ARBA00022857"/>
    </source>
</evidence>
<protein>
    <recommendedName>
        <fullName evidence="9">FAD/NAD(P)-binding domain-containing protein</fullName>
    </recommendedName>
</protein>
<keyword evidence="3" id="KW-0285">Flavoprotein</keyword>
<dbReference type="InterPro" id="IPR036188">
    <property type="entry name" value="FAD/NAD-bd_sf"/>
</dbReference>
<sequence>MSLQIAIVGSGPAGCFMAELLSRKIDDCQIDIIERLPSLFGLVRAGVAPDHQGTKNVIRQFERTLEKQNIRVMANLTVGEDISYETLKQFYDLVIFATGASRDRALNIAGEALTGVYGSNHFVGWYNGHPESHQPPPELSGPSVAIIGHGNVALDIARLLAKTPEEKESTDICQSAMEAINQSKIRDIYLIGRGSPEQAKFTPPELAELKDLSNAIPLIENCDLPESPSADLEPREARAKQMNLDLFREFTENVTPDLSEKTRIHFLFNLSPLSIQGADGRVSCLNLKQTSSGESEKNLSVPVNTLISAIGYCSDPITGVPFDDSSGRLIHEAGLVEKGVYATGWCRRGPTGVIPTNRADALEISKRILNDLNDGRIPSGKPGRKAMDQFIKDHKLQVLSYADWKMIDNAEQSAAQGKKPREKFISTADMVNLVC</sequence>
<keyword evidence="11" id="KW-1185">Reference proteome</keyword>
<comment type="caution">
    <text evidence="10">The sequence shown here is derived from an EMBL/GenBank/DDBJ whole genome shotgun (WGS) entry which is preliminary data.</text>
</comment>
<evidence type="ECO:0000313" key="10">
    <source>
        <dbReference type="EMBL" id="OOV87558.1"/>
    </source>
</evidence>
<dbReference type="InterPro" id="IPR055275">
    <property type="entry name" value="Ferredox_Rdtase"/>
</dbReference>
<feature type="binding site" evidence="7">
    <location>
        <begin position="352"/>
        <end position="354"/>
    </location>
    <ligand>
        <name>FAD</name>
        <dbReference type="ChEBI" id="CHEBI:57692"/>
    </ligand>
</feature>
<keyword evidence="5 8" id="KW-0521">NADP</keyword>
<dbReference type="EMBL" id="MTSD02000002">
    <property type="protein sequence ID" value="OOV87558.1"/>
    <property type="molecule type" value="Genomic_DNA"/>
</dbReference>
<dbReference type="STRING" id="966.BTA35_0205825"/>
<feature type="binding site" evidence="7">
    <location>
        <position position="13"/>
    </location>
    <ligand>
        <name>FAD</name>
        <dbReference type="ChEBI" id="CHEBI:57692"/>
    </ligand>
</feature>
<evidence type="ECO:0000256" key="1">
    <source>
        <dbReference type="ARBA" id="ARBA00001974"/>
    </source>
</evidence>
<comment type="cofactor">
    <cofactor evidence="1 7">
        <name>FAD</name>
        <dbReference type="ChEBI" id="CHEBI:57692"/>
    </cofactor>
</comment>
<organism evidence="10 11">
    <name type="scientific">Oceanospirillum linum</name>
    <dbReference type="NCBI Taxonomy" id="966"/>
    <lineage>
        <taxon>Bacteria</taxon>
        <taxon>Pseudomonadati</taxon>
        <taxon>Pseudomonadota</taxon>
        <taxon>Gammaproteobacteria</taxon>
        <taxon>Oceanospirillales</taxon>
        <taxon>Oceanospirillaceae</taxon>
        <taxon>Oceanospirillum</taxon>
    </lineage>
</organism>
<evidence type="ECO:0000256" key="7">
    <source>
        <dbReference type="PIRSR" id="PIRSR000362-1"/>
    </source>
</evidence>
<evidence type="ECO:0000256" key="8">
    <source>
        <dbReference type="PIRSR" id="PIRSR000362-2"/>
    </source>
</evidence>
<feature type="binding site" evidence="8">
    <location>
        <position position="205"/>
    </location>
    <ligand>
        <name>NADP(+)</name>
        <dbReference type="ChEBI" id="CHEBI:58349"/>
    </ligand>
</feature>